<sequence length="53" mass="5863">MSHETLDPKFEEVKGKAKEAAGKVLGDKQLEVEGLVEKEVGKAKQVIDQLKKK</sequence>
<dbReference type="RefSeq" id="WP_015911819.1">
    <property type="nucleotide sequence ID" value="NZ_BAABQA010000002.1"/>
</dbReference>
<dbReference type="EMBL" id="WLXI01000005">
    <property type="protein sequence ID" value="MTD00810.1"/>
    <property type="molecule type" value="Genomic_DNA"/>
</dbReference>
<dbReference type="Proteomes" id="UP000483839">
    <property type="component" value="Unassembled WGS sequence"/>
</dbReference>
<proteinExistence type="inferred from homology"/>
<dbReference type="InterPro" id="IPR036629">
    <property type="entry name" value="YjbJ_sf"/>
</dbReference>
<organism evidence="2 3">
    <name type="scientific">Streptococcus uberis</name>
    <dbReference type="NCBI Taxonomy" id="1349"/>
    <lineage>
        <taxon>Bacteria</taxon>
        <taxon>Bacillati</taxon>
        <taxon>Bacillota</taxon>
        <taxon>Bacilli</taxon>
        <taxon>Lactobacillales</taxon>
        <taxon>Streptococcaceae</taxon>
        <taxon>Streptococcus</taxon>
    </lineage>
</organism>
<evidence type="ECO:0000256" key="1">
    <source>
        <dbReference type="ARBA" id="ARBA00009129"/>
    </source>
</evidence>
<comment type="similarity">
    <text evidence="1">Belongs to the UPF0337 (CsbD) family.</text>
</comment>
<protein>
    <submittedName>
        <fullName evidence="2">CsbD family protein</fullName>
    </submittedName>
</protein>
<accession>A0A2X4HMS0</accession>
<dbReference type="GeneID" id="93826828"/>
<evidence type="ECO:0000313" key="2">
    <source>
        <dbReference type="EMBL" id="MTD00810.1"/>
    </source>
</evidence>
<dbReference type="Gene3D" id="1.10.1470.10">
    <property type="entry name" value="YjbJ"/>
    <property type="match status" value="1"/>
</dbReference>
<gene>
    <name evidence="2" type="ORF">GKS16_00730</name>
</gene>
<dbReference type="Pfam" id="PF05532">
    <property type="entry name" value="CsbD"/>
    <property type="match status" value="1"/>
</dbReference>
<evidence type="ECO:0000313" key="3">
    <source>
        <dbReference type="Proteomes" id="UP000483839"/>
    </source>
</evidence>
<dbReference type="InterPro" id="IPR008462">
    <property type="entry name" value="CsbD"/>
</dbReference>
<reference evidence="2 3" key="1">
    <citation type="submission" date="2019-11" db="EMBL/GenBank/DDBJ databases">
        <title>Streptococcus uberis isolated from clinical mastitis cases on a southeastern Queensland dairy.</title>
        <authorList>
            <person name="Workentine M.L."/>
            <person name="Price R."/>
            <person name="Olchowy T."/>
        </authorList>
    </citation>
    <scope>NUCLEOTIDE SEQUENCE [LARGE SCALE GENOMIC DNA]</scope>
    <source>
        <strain evidence="2 3">OLC4459-A17</strain>
    </source>
</reference>
<dbReference type="AlphaFoldDB" id="A0A2X4HMS0"/>
<comment type="caution">
    <text evidence="2">The sequence shown here is derived from an EMBL/GenBank/DDBJ whole genome shotgun (WGS) entry which is preliminary data.</text>
</comment>
<name>A0A2X4HMS0_STRUB</name>
<dbReference type="SUPFAM" id="SSF69047">
    <property type="entry name" value="Hypothetical protein YjbJ"/>
    <property type="match status" value="1"/>
</dbReference>